<dbReference type="Proteomes" id="UP001272987">
    <property type="component" value="Unassembled WGS sequence"/>
</dbReference>
<dbReference type="Proteomes" id="UP001282288">
    <property type="component" value="Unassembled WGS sequence"/>
</dbReference>
<dbReference type="Pfam" id="PF01326">
    <property type="entry name" value="PPDK_N"/>
    <property type="match status" value="2"/>
</dbReference>
<comment type="caution">
    <text evidence="3">The sequence shown here is derived from an EMBL/GenBank/DDBJ whole genome shotgun (WGS) entry which is preliminary data.</text>
</comment>
<gene>
    <name evidence="3" type="ORF">PV399_00640</name>
    <name evidence="4" type="ORF">PV666_11950</name>
</gene>
<evidence type="ECO:0000313" key="6">
    <source>
        <dbReference type="Proteomes" id="UP001282288"/>
    </source>
</evidence>
<dbReference type="Gene3D" id="3.30.1490.20">
    <property type="entry name" value="ATP-grasp fold, A domain"/>
    <property type="match status" value="1"/>
</dbReference>
<name>A0AAP6B4T8_9ACTN</name>
<dbReference type="RefSeq" id="WP_010358491.1">
    <property type="nucleotide sequence ID" value="NZ_BCML01000018.1"/>
</dbReference>
<evidence type="ECO:0000313" key="5">
    <source>
        <dbReference type="Proteomes" id="UP001272987"/>
    </source>
</evidence>
<feature type="domain" description="Pyruvate phosphate dikinase AMP/ATP-binding" evidence="2">
    <location>
        <begin position="72"/>
        <end position="190"/>
    </location>
</feature>
<sequence length="278" mass="29727">MGFEGTELAVVPLDSEQARHPAVTGVKAADLARAAAAGLPTLPGFVLVPVDRAPDAPIGEYSVRALWHELRGDRIPLVVRSSSAYEDTEDSSLADRIESVPDVRGWEQFKAAVGTVLDSARGVRPPQPPEGDGIAVLVQPMLTSSVGGVLSGADPVEGRTDHILVSAVRGGPDQLVDGNTQRVRYRLTRMARLVRTEPPGERILSHRQRARLVQLAKKAERVFGGPQDMEFGFDAHGKLWLLQARPITATAARPAPGARLLDPGPVTEPLPGVLQPLE</sequence>
<evidence type="ECO:0000313" key="4">
    <source>
        <dbReference type="EMBL" id="MDX3018598.1"/>
    </source>
</evidence>
<dbReference type="InterPro" id="IPR002192">
    <property type="entry name" value="PPDK_AMP/ATP-bd"/>
</dbReference>
<dbReference type="GeneID" id="69808268"/>
<dbReference type="EMBL" id="JARAWP010000006">
    <property type="protein sequence ID" value="MDX3018598.1"/>
    <property type="molecule type" value="Genomic_DNA"/>
</dbReference>
<protein>
    <submittedName>
        <fullName evidence="3">PEP/pyruvate-binding domain-containing protein</fullName>
    </submittedName>
</protein>
<accession>A0AAP6B4T8</accession>
<feature type="domain" description="Pyruvate phosphate dikinase AMP/ATP-binding" evidence="2">
    <location>
        <begin position="200"/>
        <end position="253"/>
    </location>
</feature>
<feature type="region of interest" description="Disordered" evidence="1">
    <location>
        <begin position="255"/>
        <end position="278"/>
    </location>
</feature>
<dbReference type="GO" id="GO:0016301">
    <property type="term" value="F:kinase activity"/>
    <property type="evidence" value="ECO:0007669"/>
    <property type="project" value="InterPro"/>
</dbReference>
<evidence type="ECO:0000313" key="3">
    <source>
        <dbReference type="EMBL" id="MDX2958231.1"/>
    </source>
</evidence>
<dbReference type="SUPFAM" id="SSF56059">
    <property type="entry name" value="Glutathione synthetase ATP-binding domain-like"/>
    <property type="match status" value="1"/>
</dbReference>
<dbReference type="GO" id="GO:0005524">
    <property type="term" value="F:ATP binding"/>
    <property type="evidence" value="ECO:0007669"/>
    <property type="project" value="InterPro"/>
</dbReference>
<dbReference type="PANTHER" id="PTHR43615:SF1">
    <property type="entry name" value="PPDK_N DOMAIN-CONTAINING PROTEIN"/>
    <property type="match status" value="1"/>
</dbReference>
<keyword evidence="5" id="KW-1185">Reference proteome</keyword>
<dbReference type="PANTHER" id="PTHR43615">
    <property type="entry name" value="PHOSPHOENOLPYRUVATE SYNTHASE-RELATED"/>
    <property type="match status" value="1"/>
</dbReference>
<proteinExistence type="predicted"/>
<dbReference type="InterPro" id="IPR051549">
    <property type="entry name" value="PEP_Utilizing_Enz"/>
</dbReference>
<dbReference type="EMBL" id="JARAWC010000001">
    <property type="protein sequence ID" value="MDX2958231.1"/>
    <property type="molecule type" value="Genomic_DNA"/>
</dbReference>
<evidence type="ECO:0000259" key="2">
    <source>
        <dbReference type="Pfam" id="PF01326"/>
    </source>
</evidence>
<dbReference type="InterPro" id="IPR013815">
    <property type="entry name" value="ATP_grasp_subdomain_1"/>
</dbReference>
<reference evidence="3 5" key="1">
    <citation type="journal article" date="2023" name="Microb. Genom.">
        <title>Mesoterricola silvestris gen. nov., sp. nov., Mesoterricola sediminis sp. nov., Geothrix oryzae sp. nov., Geothrix edaphica sp. nov., Geothrix rubra sp. nov., and Geothrix limicola sp. nov., six novel members of Acidobacteriota isolated from soils.</title>
        <authorList>
            <person name="Weisberg A.J."/>
            <person name="Pearce E."/>
            <person name="Kramer C.G."/>
            <person name="Chang J.H."/>
            <person name="Clarke C.R."/>
        </authorList>
    </citation>
    <scope>NUCLEOTIDE SEQUENCE</scope>
    <source>
        <strain evidence="4 5">NB05-1H</strain>
        <strain evidence="3">NRRL_B-16521</strain>
    </source>
</reference>
<organism evidence="3 6">
    <name type="scientific">Streptomyces acidiscabies</name>
    <dbReference type="NCBI Taxonomy" id="42234"/>
    <lineage>
        <taxon>Bacteria</taxon>
        <taxon>Bacillati</taxon>
        <taxon>Actinomycetota</taxon>
        <taxon>Actinomycetes</taxon>
        <taxon>Kitasatosporales</taxon>
        <taxon>Streptomycetaceae</taxon>
        <taxon>Streptomyces</taxon>
    </lineage>
</organism>
<dbReference type="AlphaFoldDB" id="A0AAP6B4T8"/>
<evidence type="ECO:0000256" key="1">
    <source>
        <dbReference type="SAM" id="MobiDB-lite"/>
    </source>
</evidence>
<dbReference type="Gene3D" id="3.30.470.20">
    <property type="entry name" value="ATP-grasp fold, B domain"/>
    <property type="match status" value="1"/>
</dbReference>